<dbReference type="EMBL" id="JNBR01002001">
    <property type="protein sequence ID" value="OQR84004.1"/>
    <property type="molecule type" value="Genomic_DNA"/>
</dbReference>
<sequence length="483" mass="55298">MTLVLNEHMDPADIDDGGMLNVLPSGTPVKYLGILLGHALPAHHQANLLNDRFLASFQQWGCRARTIQGRRLLVNTMLLSQLWHVTAVVPVLPQLVARWQSMVNRFILSRKTLPTDRYRPLVHPTWMYDIPAGLGLSHIASKLRAQRLARLQLLMRGPSPLSPPLQELVLRQYQRTMGLLHRPTHPYDFLDYYPCTSSTWLTLRELHPLWVDVWSQWAATDPAKRVQVPPNLTMCLEQPMWLTTDVRMFSNDNHCTGRLAQFPETRRWCLHGAANGIRCLGDVVARTGRWPSQPDFIRMMSHANPAAQLAPIARANRIYHHLRRLHDNIVATHHGSPETAQALPPMPHRYLAVVKERPTPFQLWPKCLVRDLACHATVQDVEHPKATSTRTATDDIHSYVRRVRRILRRLPPVHSDVWLRLLYRMLPVNCRFAYLQVTNPSAVCCTYNCGAVETEHHALHAYPVVQPLWHLHACAWGAYGVSF</sequence>
<dbReference type="Proteomes" id="UP000243579">
    <property type="component" value="Unassembled WGS sequence"/>
</dbReference>
<gene>
    <name evidence="1" type="ORF">ACHHYP_14031</name>
</gene>
<dbReference type="AlphaFoldDB" id="A0A1V9YE32"/>
<reference evidence="1 2" key="1">
    <citation type="journal article" date="2014" name="Genome Biol. Evol.">
        <title>The secreted proteins of Achlya hypogyna and Thraustotheca clavata identify the ancestral oomycete secretome and reveal gene acquisitions by horizontal gene transfer.</title>
        <authorList>
            <person name="Misner I."/>
            <person name="Blouin N."/>
            <person name="Leonard G."/>
            <person name="Richards T.A."/>
            <person name="Lane C.E."/>
        </authorList>
    </citation>
    <scope>NUCLEOTIDE SEQUENCE [LARGE SCALE GENOMIC DNA]</scope>
    <source>
        <strain evidence="1 2">ATCC 48635</strain>
    </source>
</reference>
<dbReference type="OrthoDB" id="78374at2759"/>
<accession>A0A1V9YE32</accession>
<keyword evidence="2" id="KW-1185">Reference proteome</keyword>
<protein>
    <submittedName>
        <fullName evidence="1">Uncharacterized protein</fullName>
    </submittedName>
</protein>
<name>A0A1V9YE32_ACHHY</name>
<comment type="caution">
    <text evidence="1">The sequence shown here is derived from an EMBL/GenBank/DDBJ whole genome shotgun (WGS) entry which is preliminary data.</text>
</comment>
<evidence type="ECO:0000313" key="2">
    <source>
        <dbReference type="Proteomes" id="UP000243579"/>
    </source>
</evidence>
<feature type="non-terminal residue" evidence="1">
    <location>
        <position position="483"/>
    </location>
</feature>
<proteinExistence type="predicted"/>
<organism evidence="1 2">
    <name type="scientific">Achlya hypogyna</name>
    <name type="common">Oomycete</name>
    <name type="synonym">Protoachlya hypogyna</name>
    <dbReference type="NCBI Taxonomy" id="1202772"/>
    <lineage>
        <taxon>Eukaryota</taxon>
        <taxon>Sar</taxon>
        <taxon>Stramenopiles</taxon>
        <taxon>Oomycota</taxon>
        <taxon>Saprolegniomycetes</taxon>
        <taxon>Saprolegniales</taxon>
        <taxon>Achlyaceae</taxon>
        <taxon>Achlya</taxon>
    </lineage>
</organism>
<evidence type="ECO:0000313" key="1">
    <source>
        <dbReference type="EMBL" id="OQR84004.1"/>
    </source>
</evidence>